<organism evidence="5 6">
    <name type="scientific">Litoribaculum gwangyangense</name>
    <dbReference type="NCBI Taxonomy" id="1130722"/>
    <lineage>
        <taxon>Bacteria</taxon>
        <taxon>Pseudomonadati</taxon>
        <taxon>Bacteroidota</taxon>
        <taxon>Flavobacteriia</taxon>
        <taxon>Flavobacteriales</taxon>
        <taxon>Flavobacteriaceae</taxon>
        <taxon>Litoribaculum</taxon>
    </lineage>
</organism>
<feature type="domain" description="P/Homo B" evidence="4">
    <location>
        <begin position="639"/>
        <end position="791"/>
    </location>
</feature>
<evidence type="ECO:0000256" key="2">
    <source>
        <dbReference type="ARBA" id="ARBA00022729"/>
    </source>
</evidence>
<dbReference type="InterPro" id="IPR002884">
    <property type="entry name" value="P_dom"/>
</dbReference>
<dbReference type="Pfam" id="PF18962">
    <property type="entry name" value="Por_Secre_tail"/>
    <property type="match status" value="1"/>
</dbReference>
<dbReference type="PROSITE" id="PS51829">
    <property type="entry name" value="P_HOMO_B"/>
    <property type="match status" value="1"/>
</dbReference>
<dbReference type="Pfam" id="PF01483">
    <property type="entry name" value="P_proprotein"/>
    <property type="match status" value="1"/>
</dbReference>
<gene>
    <name evidence="5" type="ORF">GCM10023330_03430</name>
</gene>
<comment type="caution">
    <text evidence="5">The sequence shown here is derived from an EMBL/GenBank/DDBJ whole genome shotgun (WGS) entry which is preliminary data.</text>
</comment>
<dbReference type="InterPro" id="IPR026444">
    <property type="entry name" value="Secre_tail"/>
</dbReference>
<evidence type="ECO:0000313" key="5">
    <source>
        <dbReference type="EMBL" id="GAA4800990.1"/>
    </source>
</evidence>
<evidence type="ECO:0000313" key="6">
    <source>
        <dbReference type="Proteomes" id="UP001501433"/>
    </source>
</evidence>
<name>A0ABP9BVN2_9FLAO</name>
<dbReference type="InterPro" id="IPR008979">
    <property type="entry name" value="Galactose-bd-like_sf"/>
</dbReference>
<proteinExistence type="predicted"/>
<dbReference type="InterPro" id="IPR013783">
    <property type="entry name" value="Ig-like_fold"/>
</dbReference>
<protein>
    <recommendedName>
        <fullName evidence="4">P/Homo B domain-containing protein</fullName>
    </recommendedName>
</protein>
<evidence type="ECO:0000256" key="3">
    <source>
        <dbReference type="ARBA" id="ARBA00022801"/>
    </source>
</evidence>
<dbReference type="NCBIfam" id="TIGR04183">
    <property type="entry name" value="Por_Secre_tail"/>
    <property type="match status" value="1"/>
</dbReference>
<sequence>MKTKLHYVLTIAMLLFVFSSFGQKNFFEKVSSENKSFKNSKTSIHGITYEFNYKELSEKLLLAKKNNSKKISPKIVIGFPNIDGELINYEVFEASVMHPDLQAKYPEIRSYAGYALDKSSSVIRFSLSPYKGLTGIILGKEKTIVYNPIPKNPNQLSVQYKSDLIKADGFECKTLNSFYEKSSKSSSIKDADDSQKRTYRLALSVTGEYSAFHGGTLASVNAAIVATLTNVNAVFENDLNANMELVANNDAVIYLNPSTDPYSNSSNYNSEVQSTLDAVIMNLNYDVGHLLAASEFGGDAGCIGCICNSGNKGSAYTSDTEPDGFNFDIDLVAHELGHQFGANHTWTHGGNEGENVQMEAGSGSTVMGYAGITGSTNVQLHSDPYFHAISIQQITTVIKNTSCAAITNTGNTTPTVSAGSNLVLPIGTAFKLVGSGNDVDGDIITYCWEQIDEDDAATTYPNPSSTNSNSVLFRSFPPTISNTRYFPNLADLKFGINATQWEKIPNVNRTADFRLTVRDNKPGGANNSHDDMLVTFDSNYGPFEITSQNTSGILWTSGTTETITWNVNNTNNLVGASNVNILLSTDGGETYTNIVSNIPNNGSYTLTVPNTPAPYCRIMIEPTNNNFFAINSEDFAIDYNITTTCTQYNSPSGLGISITDNAGNFTQSHIINVTDATTITDVNIGVNISHTYIGDLAVAVLSPNGTGVLLKSPSDCDSEEDLLGIFDDQAITYNCLNSSANIASKSLNDLLSSLNGENASGNWTIQVGDFEAGDNGTLNSWFVEICETTETLLNTDGHEISNFKLYPNPNKGEFTIKLNNSLSNEISVEVFDLRGRNIFYNTYNNADDFNETIRLTNIQTGMYILNVTDGSRNYLRKIIIE</sequence>
<dbReference type="SUPFAM" id="SSF55486">
    <property type="entry name" value="Metalloproteases ('zincins'), catalytic domain"/>
    <property type="match status" value="1"/>
</dbReference>
<dbReference type="Gene3D" id="3.40.390.10">
    <property type="entry name" value="Collagenase (Catalytic Domain)"/>
    <property type="match status" value="1"/>
</dbReference>
<keyword evidence="2" id="KW-0732">Signal</keyword>
<dbReference type="EMBL" id="BAABJW010000001">
    <property type="protein sequence ID" value="GAA4800990.1"/>
    <property type="molecule type" value="Genomic_DNA"/>
</dbReference>
<dbReference type="Gene3D" id="2.60.40.10">
    <property type="entry name" value="Immunoglobulins"/>
    <property type="match status" value="1"/>
</dbReference>
<evidence type="ECO:0000256" key="1">
    <source>
        <dbReference type="ARBA" id="ARBA00022670"/>
    </source>
</evidence>
<dbReference type="Proteomes" id="UP001501433">
    <property type="component" value="Unassembled WGS sequence"/>
</dbReference>
<dbReference type="RefSeq" id="WP_345275208.1">
    <property type="nucleotide sequence ID" value="NZ_BAABJW010000001.1"/>
</dbReference>
<dbReference type="InterPro" id="IPR024079">
    <property type="entry name" value="MetalloPept_cat_dom_sf"/>
</dbReference>
<dbReference type="PANTHER" id="PTHR11905">
    <property type="entry name" value="ADAM A DISINTEGRIN AND METALLOPROTEASE DOMAIN"/>
    <property type="match status" value="1"/>
</dbReference>
<accession>A0ABP9BVN2</accession>
<dbReference type="Pfam" id="PF13583">
    <property type="entry name" value="Reprolysin_4"/>
    <property type="match status" value="1"/>
</dbReference>
<keyword evidence="1" id="KW-0645">Protease</keyword>
<dbReference type="PANTHER" id="PTHR11905:SF249">
    <property type="entry name" value="SOL NARAE, ISOFORM C"/>
    <property type="match status" value="1"/>
</dbReference>
<reference evidence="6" key="1">
    <citation type="journal article" date="2019" name="Int. J. Syst. Evol. Microbiol.">
        <title>The Global Catalogue of Microorganisms (GCM) 10K type strain sequencing project: providing services to taxonomists for standard genome sequencing and annotation.</title>
        <authorList>
            <consortium name="The Broad Institute Genomics Platform"/>
            <consortium name="The Broad Institute Genome Sequencing Center for Infectious Disease"/>
            <person name="Wu L."/>
            <person name="Ma J."/>
        </authorList>
    </citation>
    <scope>NUCLEOTIDE SEQUENCE [LARGE SCALE GENOMIC DNA]</scope>
    <source>
        <strain evidence="6">JCM 18325</strain>
    </source>
</reference>
<keyword evidence="6" id="KW-1185">Reference proteome</keyword>
<dbReference type="SUPFAM" id="SSF49785">
    <property type="entry name" value="Galactose-binding domain-like"/>
    <property type="match status" value="1"/>
</dbReference>
<evidence type="ECO:0000259" key="4">
    <source>
        <dbReference type="PROSITE" id="PS51829"/>
    </source>
</evidence>
<keyword evidence="3" id="KW-0378">Hydrolase</keyword>
<dbReference type="Gene3D" id="2.60.120.260">
    <property type="entry name" value="Galactose-binding domain-like"/>
    <property type="match status" value="1"/>
</dbReference>